<evidence type="ECO:0000313" key="2">
    <source>
        <dbReference type="EMBL" id="KDM93424.1"/>
    </source>
</evidence>
<dbReference type="InterPro" id="IPR056078">
    <property type="entry name" value="DUF7661"/>
</dbReference>
<dbReference type="EMBL" id="JMIB01000002">
    <property type="protein sequence ID" value="KDM93424.1"/>
    <property type="molecule type" value="Genomic_DNA"/>
</dbReference>
<evidence type="ECO:0000313" key="3">
    <source>
        <dbReference type="Proteomes" id="UP000027192"/>
    </source>
</evidence>
<comment type="caution">
    <text evidence="2">The sequence shown here is derived from an EMBL/GenBank/DDBJ whole genome shotgun (WGS) entry which is preliminary data.</text>
</comment>
<dbReference type="Pfam" id="PF24697">
    <property type="entry name" value="DUF7661"/>
    <property type="match status" value="1"/>
</dbReference>
<dbReference type="Proteomes" id="UP000027192">
    <property type="component" value="Unassembled WGS sequence"/>
</dbReference>
<dbReference type="OrthoDB" id="8758505at2"/>
<evidence type="ECO:0000259" key="1">
    <source>
        <dbReference type="Pfam" id="PF24697"/>
    </source>
</evidence>
<proteinExistence type="predicted"/>
<keyword evidence="3" id="KW-1185">Reference proteome</keyword>
<dbReference type="RefSeq" id="WP_036747710.1">
    <property type="nucleotide sequence ID" value="NZ_JAGSGC010000001.1"/>
</dbReference>
<dbReference type="STRING" id="1654360.EA58_00735"/>
<gene>
    <name evidence="2" type="ORF">EA58_00735</name>
</gene>
<reference evidence="2 3" key="1">
    <citation type="submission" date="2014-04" db="EMBL/GenBank/DDBJ databases">
        <title>Draft genome sequence of Photobacterium halotolerans S2753: a solonamide, ngercheumicin and holomycin producer.</title>
        <authorList>
            <person name="Machado H.R."/>
            <person name="Gram L."/>
        </authorList>
    </citation>
    <scope>NUCLEOTIDE SEQUENCE [LARGE SCALE GENOMIC DNA]</scope>
    <source>
        <strain evidence="2 3">S2753</strain>
    </source>
</reference>
<accession>A0A066RST9</accession>
<name>A0A066RST9_9GAMM</name>
<organism evidence="2 3">
    <name type="scientific">Photobacterium galatheae</name>
    <dbReference type="NCBI Taxonomy" id="1654360"/>
    <lineage>
        <taxon>Bacteria</taxon>
        <taxon>Pseudomonadati</taxon>
        <taxon>Pseudomonadota</taxon>
        <taxon>Gammaproteobacteria</taxon>
        <taxon>Vibrionales</taxon>
        <taxon>Vibrionaceae</taxon>
        <taxon>Photobacterium</taxon>
    </lineage>
</organism>
<feature type="domain" description="DUF7661" evidence="1">
    <location>
        <begin position="3"/>
        <end position="70"/>
    </location>
</feature>
<protein>
    <recommendedName>
        <fullName evidence="1">DUF7661 domain-containing protein</fullName>
    </recommendedName>
</protein>
<sequence length="73" mass="8613">MFIKFKVFGHLMSVQRKDSEWLLFMESETSLRARVYDVVIPPELREEELAGYLADIYHEQASAQYPSVERDES</sequence>
<dbReference type="AlphaFoldDB" id="A0A066RST9"/>